<dbReference type="eggNOG" id="COG0210">
    <property type="taxonomic scope" value="Bacteria"/>
</dbReference>
<dbReference type="SUPFAM" id="SSF52540">
    <property type="entry name" value="P-loop containing nucleoside triphosphate hydrolases"/>
    <property type="match status" value="1"/>
</dbReference>
<dbReference type="Pfam" id="PF00580">
    <property type="entry name" value="UvrD-helicase"/>
    <property type="match status" value="2"/>
</dbReference>
<dbReference type="Proteomes" id="UP000014541">
    <property type="component" value="Unassembled WGS sequence"/>
</dbReference>
<dbReference type="GO" id="GO:0006265">
    <property type="term" value="P:DNA topological change"/>
    <property type="evidence" value="ECO:0007669"/>
    <property type="project" value="InterPro"/>
</dbReference>
<organism evidence="11 12">
    <name type="scientific">Treponema maltophilum ATCC 51939</name>
    <dbReference type="NCBI Taxonomy" id="1125699"/>
    <lineage>
        <taxon>Bacteria</taxon>
        <taxon>Pseudomonadati</taxon>
        <taxon>Spirochaetota</taxon>
        <taxon>Spirochaetia</taxon>
        <taxon>Spirochaetales</taxon>
        <taxon>Treponemataceae</taxon>
        <taxon>Treponema</taxon>
    </lineage>
</organism>
<dbReference type="STRING" id="1125699.HMPREF9194_00096"/>
<gene>
    <name evidence="11" type="ORF">HMPREF9194_00096</name>
</gene>
<dbReference type="InterPro" id="IPR014017">
    <property type="entry name" value="DNA_helicase_UvrD-like_C"/>
</dbReference>
<dbReference type="GO" id="GO:0016887">
    <property type="term" value="F:ATP hydrolysis activity"/>
    <property type="evidence" value="ECO:0007669"/>
    <property type="project" value="RHEA"/>
</dbReference>
<accession>S3KIP4</accession>
<evidence type="ECO:0000256" key="7">
    <source>
        <dbReference type="ARBA" id="ARBA00034808"/>
    </source>
</evidence>
<dbReference type="OrthoDB" id="9809039at2"/>
<evidence type="ECO:0000313" key="12">
    <source>
        <dbReference type="Proteomes" id="UP000014541"/>
    </source>
</evidence>
<dbReference type="Gene3D" id="3.40.50.300">
    <property type="entry name" value="P-loop containing nucleotide triphosphate hydrolases"/>
    <property type="match status" value="3"/>
</dbReference>
<dbReference type="GO" id="GO:0005524">
    <property type="term" value="F:ATP binding"/>
    <property type="evidence" value="ECO:0007669"/>
    <property type="project" value="UniProtKB-UniRule"/>
</dbReference>
<evidence type="ECO:0000256" key="6">
    <source>
        <dbReference type="ARBA" id="ARBA00034617"/>
    </source>
</evidence>
<evidence type="ECO:0000256" key="2">
    <source>
        <dbReference type="ARBA" id="ARBA00022801"/>
    </source>
</evidence>
<evidence type="ECO:0000256" key="9">
    <source>
        <dbReference type="PROSITE-ProRule" id="PRU00560"/>
    </source>
</evidence>
<dbReference type="PANTHER" id="PTHR11070">
    <property type="entry name" value="UVRD / RECB / PCRA DNA HELICASE FAMILY MEMBER"/>
    <property type="match status" value="1"/>
</dbReference>
<dbReference type="GO" id="GO:0005829">
    <property type="term" value="C:cytosol"/>
    <property type="evidence" value="ECO:0007669"/>
    <property type="project" value="TreeGrafter"/>
</dbReference>
<keyword evidence="4 9" id="KW-0067">ATP-binding</keyword>
<dbReference type="InterPro" id="IPR014016">
    <property type="entry name" value="UvrD-like_ATP-bd"/>
</dbReference>
<dbReference type="EC" id="5.6.2.4" evidence="7"/>
<keyword evidence="3 9" id="KW-0347">Helicase</keyword>
<evidence type="ECO:0000256" key="4">
    <source>
        <dbReference type="ARBA" id="ARBA00022840"/>
    </source>
</evidence>
<evidence type="ECO:0000256" key="5">
    <source>
        <dbReference type="ARBA" id="ARBA00023235"/>
    </source>
</evidence>
<comment type="caution">
    <text evidence="11">The sequence shown here is derived from an EMBL/GenBank/DDBJ whole genome shotgun (WGS) entry which is preliminary data.</text>
</comment>
<dbReference type="GO" id="GO:0003916">
    <property type="term" value="F:DNA topoisomerase activity"/>
    <property type="evidence" value="ECO:0007669"/>
    <property type="project" value="InterPro"/>
</dbReference>
<keyword evidence="12" id="KW-1185">Reference proteome</keyword>
<dbReference type="GO" id="GO:0003677">
    <property type="term" value="F:DNA binding"/>
    <property type="evidence" value="ECO:0007669"/>
    <property type="project" value="InterPro"/>
</dbReference>
<sequence length="940" mass="108697">MFVFEKLFDTKKNHNSQPNDSPQRNFVDNLENFIANLLSSDSYIARSNYNKLIDQKSKDIEYLRNLQNDNLLESYCKQNGLKVFTVKKLINDIGAIKDLVAQHNRDFINGKMVSEKDYLDNILNKVDPAIRLDADQRRVVLTDEDYCLVIAGAGAGKTTTIAAKVKYLVEKRNIKPEEILVVSFTNKAVDELKDKIQKKLHIDCPITTFHASGNAILHKQNNEKPNIIQNEKLYFILEDYFNESVLMNEGVVDDLITFFASYCDAPAGEIVDKTILFNKIAVSSFTTLKSELGEYEKRIIPSGDKKYVTIQNEQLRSNEEVQIANFLYLNNIDYEYEPKYKFNIPGSKKPYTPDFIIRQNDKEAYIEHFGITEKGYNNRYTHGELEKYNKAMRDKIAIHQKHGTSLICTCSKYNDDRELIEHLKEKLKEFGFILNPKDNKEIMRKISDQKGSRYVRKLINLVDRFIENFKTNGYSVRQFDEWQLTANNVRTKLFLKICKECYLEYERYLNKHNAIDFSDMINKSAILLKDSEAVRSQITFKYIIVDEYQDISRQRFNLVEALHTNSQAKIIAVGDDWQSIYAFSGSDITLFTKFSQIMGYAELLSITQTYRNSQEIIDIAGNFIQRNTFQIRKTLKSPKTITDPVIIYTYNSKPKERGALARNGTTYNLAKAVETAIEQILAYDKQSGKKSSSILLLGRFGFDGKNLERSGLFEYKDFGNKIKCIKHPKLNITFMTAHASKGLGYDNVIVINGKNETYGFPSKIETDPVLNYVIKQDTSIDAAEERRLFYVAMTRTKDRVYFIAPIENPSEFLLEIKHDYKNVVLKGEWNEAASNQNKFKKSCPICGYPLQYKYKTAYGLRLWICTNEPEICDFMTNKLDAGKLAIMKCPDCDGYLIAKSGKSNNYFLACTNYTSDKKGCNKKIWKEEYYKIMGYKTEKR</sequence>
<evidence type="ECO:0000259" key="10">
    <source>
        <dbReference type="PROSITE" id="PS51198"/>
    </source>
</evidence>
<reference evidence="11 12" key="1">
    <citation type="submission" date="2013-04" db="EMBL/GenBank/DDBJ databases">
        <title>The Genome Sequence of Treponema maltophilum ATCC 51939.</title>
        <authorList>
            <consortium name="The Broad Institute Genomics Platform"/>
            <person name="Earl A."/>
            <person name="Ward D."/>
            <person name="Feldgarden M."/>
            <person name="Gevers D."/>
            <person name="Leonetti C."/>
            <person name="Blanton J.M."/>
            <person name="Dewhirst F.E."/>
            <person name="Izard J."/>
            <person name="Walker B."/>
            <person name="Young S."/>
            <person name="Zeng Q."/>
            <person name="Gargeya S."/>
            <person name="Fitzgerald M."/>
            <person name="Haas B."/>
            <person name="Abouelleil A."/>
            <person name="Allen A.W."/>
            <person name="Alvarado L."/>
            <person name="Arachchi H.M."/>
            <person name="Berlin A.M."/>
            <person name="Chapman S.B."/>
            <person name="Gainer-Dewar J."/>
            <person name="Goldberg J."/>
            <person name="Griggs A."/>
            <person name="Gujja S."/>
            <person name="Hansen M."/>
            <person name="Howarth C."/>
            <person name="Imamovic A."/>
            <person name="Ireland A."/>
            <person name="Larimer J."/>
            <person name="McCowan C."/>
            <person name="Murphy C."/>
            <person name="Pearson M."/>
            <person name="Poon T.W."/>
            <person name="Priest M."/>
            <person name="Roberts A."/>
            <person name="Saif S."/>
            <person name="Shea T."/>
            <person name="Sisk P."/>
            <person name="Sykes S."/>
            <person name="Wortman J."/>
            <person name="Nusbaum C."/>
            <person name="Birren B."/>
        </authorList>
    </citation>
    <scope>NUCLEOTIDE SEQUENCE [LARGE SCALE GENOMIC DNA]</scope>
    <source>
        <strain evidence="11 12">ATCC 51939</strain>
    </source>
</reference>
<dbReference type="Pfam" id="PF01396">
    <property type="entry name" value="Zn_ribbon_Top1"/>
    <property type="match status" value="2"/>
</dbReference>
<keyword evidence="2 9" id="KW-0378">Hydrolase</keyword>
<dbReference type="InterPro" id="IPR000212">
    <property type="entry name" value="DNA_helicase_UvrD/REP"/>
</dbReference>
<feature type="binding site" evidence="9">
    <location>
        <begin position="151"/>
        <end position="158"/>
    </location>
    <ligand>
        <name>ATP</name>
        <dbReference type="ChEBI" id="CHEBI:30616"/>
    </ligand>
</feature>
<dbReference type="HOGENOM" id="CLU_006494_1_0_12"/>
<evidence type="ECO:0000256" key="3">
    <source>
        <dbReference type="ARBA" id="ARBA00022806"/>
    </source>
</evidence>
<feature type="domain" description="UvrD-like helicase ATP-binding" evidence="10">
    <location>
        <begin position="130"/>
        <end position="613"/>
    </location>
</feature>
<dbReference type="EMBL" id="ATFF01000002">
    <property type="protein sequence ID" value="EPF32107.1"/>
    <property type="molecule type" value="Genomic_DNA"/>
</dbReference>
<dbReference type="GO" id="GO:0043138">
    <property type="term" value="F:3'-5' DNA helicase activity"/>
    <property type="evidence" value="ECO:0007669"/>
    <property type="project" value="UniProtKB-EC"/>
</dbReference>
<evidence type="ECO:0000256" key="1">
    <source>
        <dbReference type="ARBA" id="ARBA00022741"/>
    </source>
</evidence>
<proteinExistence type="predicted"/>
<dbReference type="GO" id="GO:0000725">
    <property type="term" value="P:recombinational repair"/>
    <property type="evidence" value="ECO:0007669"/>
    <property type="project" value="TreeGrafter"/>
</dbReference>
<dbReference type="PROSITE" id="PS51198">
    <property type="entry name" value="UVRD_HELICASE_ATP_BIND"/>
    <property type="match status" value="1"/>
</dbReference>
<dbReference type="Pfam" id="PF13361">
    <property type="entry name" value="UvrD_C"/>
    <property type="match status" value="1"/>
</dbReference>
<dbReference type="PANTHER" id="PTHR11070:SF63">
    <property type="entry name" value="DNA HELICASE IV"/>
    <property type="match status" value="1"/>
</dbReference>
<comment type="catalytic activity">
    <reaction evidence="6">
        <text>Couples ATP hydrolysis with the unwinding of duplex DNA by translocating in the 3'-5' direction.</text>
        <dbReference type="EC" id="5.6.2.4"/>
    </reaction>
</comment>
<keyword evidence="5" id="KW-0413">Isomerase</keyword>
<evidence type="ECO:0000256" key="8">
    <source>
        <dbReference type="ARBA" id="ARBA00048988"/>
    </source>
</evidence>
<dbReference type="PATRIC" id="fig|1125699.3.peg.94"/>
<keyword evidence="1 9" id="KW-0547">Nucleotide-binding</keyword>
<comment type="catalytic activity">
    <reaction evidence="8">
        <text>ATP + H2O = ADP + phosphate + H(+)</text>
        <dbReference type="Rhea" id="RHEA:13065"/>
        <dbReference type="ChEBI" id="CHEBI:15377"/>
        <dbReference type="ChEBI" id="CHEBI:15378"/>
        <dbReference type="ChEBI" id="CHEBI:30616"/>
        <dbReference type="ChEBI" id="CHEBI:43474"/>
        <dbReference type="ChEBI" id="CHEBI:456216"/>
        <dbReference type="EC" id="5.6.2.4"/>
    </reaction>
</comment>
<dbReference type="RefSeq" id="WP_016524404.1">
    <property type="nucleotide sequence ID" value="NZ_KE332518.1"/>
</dbReference>
<name>S3KIP4_TREMA</name>
<dbReference type="AlphaFoldDB" id="S3KIP4"/>
<dbReference type="InterPro" id="IPR013498">
    <property type="entry name" value="Topo_IA_Znf"/>
</dbReference>
<evidence type="ECO:0000313" key="11">
    <source>
        <dbReference type="EMBL" id="EPF32107.1"/>
    </source>
</evidence>
<protein>
    <recommendedName>
        <fullName evidence="7">DNA 3'-5' helicase</fullName>
        <ecNumber evidence="7">5.6.2.4</ecNumber>
    </recommendedName>
</protein>
<dbReference type="InterPro" id="IPR027417">
    <property type="entry name" value="P-loop_NTPase"/>
</dbReference>
<dbReference type="GO" id="GO:0005694">
    <property type="term" value="C:chromosome"/>
    <property type="evidence" value="ECO:0007669"/>
    <property type="project" value="InterPro"/>
</dbReference>